<comment type="caution">
    <text evidence="1">The sequence shown here is derived from an EMBL/GenBank/DDBJ whole genome shotgun (WGS) entry which is preliminary data.</text>
</comment>
<evidence type="ECO:0000313" key="2">
    <source>
        <dbReference type="Proteomes" id="UP001057402"/>
    </source>
</evidence>
<organism evidence="1 2">
    <name type="scientific">Melastoma candidum</name>
    <dbReference type="NCBI Taxonomy" id="119954"/>
    <lineage>
        <taxon>Eukaryota</taxon>
        <taxon>Viridiplantae</taxon>
        <taxon>Streptophyta</taxon>
        <taxon>Embryophyta</taxon>
        <taxon>Tracheophyta</taxon>
        <taxon>Spermatophyta</taxon>
        <taxon>Magnoliopsida</taxon>
        <taxon>eudicotyledons</taxon>
        <taxon>Gunneridae</taxon>
        <taxon>Pentapetalae</taxon>
        <taxon>rosids</taxon>
        <taxon>malvids</taxon>
        <taxon>Myrtales</taxon>
        <taxon>Melastomataceae</taxon>
        <taxon>Melastomatoideae</taxon>
        <taxon>Melastomateae</taxon>
        <taxon>Melastoma</taxon>
    </lineage>
</organism>
<proteinExistence type="predicted"/>
<accession>A0ACB9LJ09</accession>
<protein>
    <submittedName>
        <fullName evidence="1">Uncharacterized protein</fullName>
    </submittedName>
</protein>
<keyword evidence="2" id="KW-1185">Reference proteome</keyword>
<reference evidence="2" key="1">
    <citation type="journal article" date="2023" name="Front. Plant Sci.">
        <title>Chromosomal-level genome assembly of Melastoma candidum provides insights into trichome evolution.</title>
        <authorList>
            <person name="Zhong Y."/>
            <person name="Wu W."/>
            <person name="Sun C."/>
            <person name="Zou P."/>
            <person name="Liu Y."/>
            <person name="Dai S."/>
            <person name="Zhou R."/>
        </authorList>
    </citation>
    <scope>NUCLEOTIDE SEQUENCE [LARGE SCALE GENOMIC DNA]</scope>
</reference>
<dbReference type="EMBL" id="CM042890">
    <property type="protein sequence ID" value="KAI4311114.1"/>
    <property type="molecule type" value="Genomic_DNA"/>
</dbReference>
<gene>
    <name evidence="1" type="ORF">MLD38_036038</name>
</gene>
<dbReference type="Proteomes" id="UP001057402">
    <property type="component" value="Chromosome 11"/>
</dbReference>
<name>A0ACB9LJ09_9MYRT</name>
<evidence type="ECO:0000313" key="1">
    <source>
        <dbReference type="EMBL" id="KAI4311114.1"/>
    </source>
</evidence>
<sequence>MLFENLVAIGLSDVEVWLNIGPFLQGCGTGLLFYVVPIYLAEITPKNLRGGFATVHQLIICCCVSLTYLIGAFVAWRALAFIGFSDSIRTIAMVVVQVLSRDLAKSSCILTWISFLLLKNGMYSSFYRNFPRLLLDRLVLPSPGSKSLDKVLSISSTSGRAGTFFIFSGICGFTVMFVAKPVPETKDRTLEKIQASLNPL</sequence>